<evidence type="ECO:0000313" key="4">
    <source>
        <dbReference type="Proteomes" id="UP001476282"/>
    </source>
</evidence>
<evidence type="ECO:0000256" key="2">
    <source>
        <dbReference type="SAM" id="Phobius"/>
    </source>
</evidence>
<feature type="transmembrane region" description="Helical" evidence="2">
    <location>
        <begin position="114"/>
        <end position="137"/>
    </location>
</feature>
<keyword evidence="4" id="KW-1185">Reference proteome</keyword>
<feature type="region of interest" description="Disordered" evidence="1">
    <location>
        <begin position="47"/>
        <end position="109"/>
    </location>
</feature>
<dbReference type="EMBL" id="BAABRI010000010">
    <property type="protein sequence ID" value="GAA5482852.1"/>
    <property type="molecule type" value="Genomic_DNA"/>
</dbReference>
<accession>A0ABP9UQ52</accession>
<feature type="compositionally biased region" description="Pro residues" evidence="1">
    <location>
        <begin position="47"/>
        <end position="57"/>
    </location>
</feature>
<protein>
    <recommendedName>
        <fullName evidence="5">Zinc ribbon domain-containing protein</fullName>
    </recommendedName>
</protein>
<organism evidence="3 4">
    <name type="scientific">Haloferula sargassicola</name>
    <dbReference type="NCBI Taxonomy" id="490096"/>
    <lineage>
        <taxon>Bacteria</taxon>
        <taxon>Pseudomonadati</taxon>
        <taxon>Verrucomicrobiota</taxon>
        <taxon>Verrucomicrobiia</taxon>
        <taxon>Verrucomicrobiales</taxon>
        <taxon>Verrucomicrobiaceae</taxon>
        <taxon>Haloferula</taxon>
    </lineage>
</organism>
<gene>
    <name evidence="3" type="ORF">Hsar01_02076</name>
</gene>
<keyword evidence="2" id="KW-0812">Transmembrane</keyword>
<comment type="caution">
    <text evidence="3">The sequence shown here is derived from an EMBL/GenBank/DDBJ whole genome shotgun (WGS) entry which is preliminary data.</text>
</comment>
<keyword evidence="2" id="KW-1133">Transmembrane helix</keyword>
<proteinExistence type="predicted"/>
<evidence type="ECO:0008006" key="5">
    <source>
        <dbReference type="Google" id="ProtNLM"/>
    </source>
</evidence>
<keyword evidence="2" id="KW-0472">Membrane</keyword>
<sequence length="433" mass="47396">MPNDTPPPGQREFRCDHCHGKIHIPVDFPPTTGPCPHCGQVITSPAPVPAAPPPPAKPAVEAAPAVAAAPPAPAAETPVKASPPEAEATPTMASEELPERTDKKAPAPKRGNRSLLIGATVILFLLLAGLVLTWFLINPSTAKQGEPSFAVTPEKQEEYYLEKGWEDDARQVLGNFLAADTPVERAKYAIRGDELLPEMEKFYAGQKIDDSDTPVEAFSVFPLTIDDRKRGIFMLVYDQPPAFEMSEFFVPVVPLAVQYKVKEPDLLVAALGRATNFASQPLKVQAVFKRTDSGLKVDWETFVQTKYRRFREFLELPQSGHSEVFRVIVTETVPENREVPAGHRVYLVVDPAYRNDDLARVMVPVDSEIGRALSILNWRGTNGGRATSRTATLELGWSEDEAPQLEIERFICWEFLGVGGEALPGGGARNGGK</sequence>
<dbReference type="RefSeq" id="WP_353566980.1">
    <property type="nucleotide sequence ID" value="NZ_BAABRI010000010.1"/>
</dbReference>
<name>A0ABP9UQ52_9BACT</name>
<feature type="compositionally biased region" description="Low complexity" evidence="1">
    <location>
        <begin position="58"/>
        <end position="80"/>
    </location>
</feature>
<evidence type="ECO:0000313" key="3">
    <source>
        <dbReference type="EMBL" id="GAA5482852.1"/>
    </source>
</evidence>
<dbReference type="Proteomes" id="UP001476282">
    <property type="component" value="Unassembled WGS sequence"/>
</dbReference>
<evidence type="ECO:0000256" key="1">
    <source>
        <dbReference type="SAM" id="MobiDB-lite"/>
    </source>
</evidence>
<reference evidence="3 4" key="1">
    <citation type="submission" date="2024-02" db="EMBL/GenBank/DDBJ databases">
        <title>Haloferula sargassicola NBRC 104335.</title>
        <authorList>
            <person name="Ichikawa N."/>
            <person name="Katano-Makiyama Y."/>
            <person name="Hidaka K."/>
        </authorList>
    </citation>
    <scope>NUCLEOTIDE SEQUENCE [LARGE SCALE GENOMIC DNA]</scope>
    <source>
        <strain evidence="3 4">NBRC 104335</strain>
    </source>
</reference>